<sequence>MQIDIIENTENTTSQEQNVVCSPIKRRRNESPVWEYVIKLENGNKKLAKDYLSISPSSVSSEQIFSAGGLFVTKDRTSLDPKSVKNLICLNSWKRKN</sequence>
<dbReference type="GO" id="GO:0046983">
    <property type="term" value="F:protein dimerization activity"/>
    <property type="evidence" value="ECO:0007669"/>
    <property type="project" value="InterPro"/>
</dbReference>
<dbReference type="PANTHER" id="PTHR47611:SF1">
    <property type="entry name" value="CCHC-TYPE DOMAIN-CONTAINING PROTEIN"/>
    <property type="match status" value="1"/>
</dbReference>
<keyword evidence="3" id="KW-1185">Reference proteome</keyword>
<dbReference type="InterPro" id="IPR008906">
    <property type="entry name" value="HATC_C_dom"/>
</dbReference>
<proteinExistence type="predicted"/>
<accession>A0A3M7PX48</accession>
<gene>
    <name evidence="2" type="ORF">BpHYR1_010830</name>
</gene>
<dbReference type="Proteomes" id="UP000276133">
    <property type="component" value="Unassembled WGS sequence"/>
</dbReference>
<dbReference type="Pfam" id="PF05699">
    <property type="entry name" value="Dimer_Tnp_hAT"/>
    <property type="match status" value="1"/>
</dbReference>
<organism evidence="2 3">
    <name type="scientific">Brachionus plicatilis</name>
    <name type="common">Marine rotifer</name>
    <name type="synonym">Brachionus muelleri</name>
    <dbReference type="NCBI Taxonomy" id="10195"/>
    <lineage>
        <taxon>Eukaryota</taxon>
        <taxon>Metazoa</taxon>
        <taxon>Spiralia</taxon>
        <taxon>Gnathifera</taxon>
        <taxon>Rotifera</taxon>
        <taxon>Eurotatoria</taxon>
        <taxon>Monogononta</taxon>
        <taxon>Pseudotrocha</taxon>
        <taxon>Ploima</taxon>
        <taxon>Brachionidae</taxon>
        <taxon>Brachionus</taxon>
    </lineage>
</organism>
<comment type="caution">
    <text evidence="2">The sequence shown here is derived from an EMBL/GenBank/DDBJ whole genome shotgun (WGS) entry which is preliminary data.</text>
</comment>
<evidence type="ECO:0000259" key="1">
    <source>
        <dbReference type="Pfam" id="PF05699"/>
    </source>
</evidence>
<dbReference type="InterPro" id="IPR012337">
    <property type="entry name" value="RNaseH-like_sf"/>
</dbReference>
<dbReference type="EMBL" id="REGN01008540">
    <property type="protein sequence ID" value="RNA03321.1"/>
    <property type="molecule type" value="Genomic_DNA"/>
</dbReference>
<protein>
    <submittedName>
        <fullName evidence="2">Zinc finger BED domain-containing RICESLEEPER 4-like</fullName>
    </submittedName>
</protein>
<dbReference type="SUPFAM" id="SSF53098">
    <property type="entry name" value="Ribonuclease H-like"/>
    <property type="match status" value="1"/>
</dbReference>
<evidence type="ECO:0000313" key="3">
    <source>
        <dbReference type="Proteomes" id="UP000276133"/>
    </source>
</evidence>
<reference evidence="2 3" key="1">
    <citation type="journal article" date="2018" name="Sci. Rep.">
        <title>Genomic signatures of local adaptation to the degree of environmental predictability in rotifers.</title>
        <authorList>
            <person name="Franch-Gras L."/>
            <person name="Hahn C."/>
            <person name="Garcia-Roger E.M."/>
            <person name="Carmona M.J."/>
            <person name="Serra M."/>
            <person name="Gomez A."/>
        </authorList>
    </citation>
    <scope>NUCLEOTIDE SEQUENCE [LARGE SCALE GENOMIC DNA]</scope>
    <source>
        <strain evidence="2">HYR1</strain>
    </source>
</reference>
<name>A0A3M7PX48_BRAPC</name>
<feature type="domain" description="HAT C-terminal dimerisation" evidence="1">
    <location>
        <begin position="46"/>
        <end position="93"/>
    </location>
</feature>
<dbReference type="AlphaFoldDB" id="A0A3M7PX48"/>
<evidence type="ECO:0000313" key="2">
    <source>
        <dbReference type="EMBL" id="RNA03321.1"/>
    </source>
</evidence>
<dbReference type="PANTHER" id="PTHR47611">
    <property type="entry name" value="HAT DIMERISATION DOMAIN, C-TERMINAL"/>
    <property type="match status" value="1"/>
</dbReference>